<dbReference type="InterPro" id="IPR026950">
    <property type="entry name" value="Caps_assemb_Wzi"/>
</dbReference>
<evidence type="ECO:0000313" key="2">
    <source>
        <dbReference type="Proteomes" id="UP000000503"/>
    </source>
</evidence>
<dbReference type="Gene3D" id="2.40.160.130">
    <property type="entry name" value="Capsule assembly protein Wzi"/>
    <property type="match status" value="1"/>
</dbReference>
<name>F8F1R7_GRAC1</name>
<dbReference type="KEGG" id="scd:Spica_1255"/>
<dbReference type="OrthoDB" id="366890at2"/>
<gene>
    <name evidence="1" type="ordered locus">Spica_1255</name>
</gene>
<dbReference type="HOGENOM" id="CLU_032724_0_0_12"/>
<dbReference type="Pfam" id="PF14052">
    <property type="entry name" value="Caps_assemb_Wzi"/>
    <property type="match status" value="1"/>
</dbReference>
<protein>
    <recommendedName>
        <fullName evidence="3">Capsule assembly Wzi family protein</fullName>
    </recommendedName>
</protein>
<sequence length="554" mass="63966">MQYIKIIPLSVLFIIFVHQYSFSVPLKIIGVGDPLLEDYVFLIRTSEESVLSLTPPLSSDEILSNLKKLSTVNRSPAWWAAYERILQALSETPLLKDDVWGMTIHPQLAVEGRWRTNENLDWLKQEQQNPALFTVPLEFFFVDRFYARGDLILRNDPSFYNDDKAYGTNLPLDIQKLDANMPLKAFVSVGGIWWNVQLGRDRLSFGNGHSGNLAVADSPDYYDFARLSLFSTNFKYSLLVTQLPLETTDYFYASGFAPTDDMTLKETNQRYLYVHRWDFRLWKQLSIGVTEGLIVGNSPLELRYLNPLNIYHSFFSWNDYEKWNQEGDMNGSLVSIDVEWAMGWGISFYGQAVMNQFATPYELEHWPEDNSPNGLGWLGGVEYNRDIAGYRSQFYLEAVYTDPYLYILSSPFASFIWMRRLSELTRKKLRYSWIGYPEGRDVIQVSLGSKVYKVPFGFNWVVSYLVRGEHSILWDWEKGSSAVQQHSPSGVGEHNWRISFEFQWQVMDSLSFNIFNACQWVLNVDHQSGVTAFGSEFAISAKYILGTTNNSVTY</sequence>
<accession>F8F1R7</accession>
<evidence type="ECO:0000313" key="1">
    <source>
        <dbReference type="EMBL" id="AEJ19401.1"/>
    </source>
</evidence>
<dbReference type="Proteomes" id="UP000000503">
    <property type="component" value="Chromosome"/>
</dbReference>
<organism evidence="1 2">
    <name type="scientific">Gracilinema caldarium (strain ATCC 51460 / DSM 7334 / H1)</name>
    <name type="common">Treponema caldarium</name>
    <dbReference type="NCBI Taxonomy" id="744872"/>
    <lineage>
        <taxon>Bacteria</taxon>
        <taxon>Pseudomonadati</taxon>
        <taxon>Spirochaetota</taxon>
        <taxon>Spirochaetia</taxon>
        <taxon>Spirochaetales</taxon>
        <taxon>Breznakiellaceae</taxon>
        <taxon>Gracilinema</taxon>
    </lineage>
</organism>
<dbReference type="RefSeq" id="WP_013968712.1">
    <property type="nucleotide sequence ID" value="NC_015732.1"/>
</dbReference>
<reference evidence="2" key="1">
    <citation type="journal article" date="2013" name="Stand. Genomic Sci.">
        <title>Genome sequence of the thermophilic fresh-water bacterium Spirochaeta caldaria type strain (H1(T)), reclassification of Spirochaeta caldaria, Spirochaeta stenostrepta, and Spirochaeta zuelzerae in the genus Treponema as Treponema caldaria comb. nov., Treponema stenostrepta comb. nov., and Treponema zuelzerae comb. nov., and emendation of the genus Treponema.</title>
        <authorList>
            <person name="Abt B."/>
            <person name="Goker M."/>
            <person name="Scheuner C."/>
            <person name="Han C."/>
            <person name="Lu M."/>
            <person name="Misra M."/>
            <person name="Lapidus A."/>
            <person name="Nolan M."/>
            <person name="Lucas S."/>
            <person name="Hammon N."/>
            <person name="Deshpande S."/>
            <person name="Cheng J.F."/>
            <person name="Tapia R."/>
            <person name="Goodwin L.A."/>
            <person name="Pitluck S."/>
            <person name="Liolios K."/>
            <person name="Pagani I."/>
            <person name="Ivanova N."/>
            <person name="Mavromatis K."/>
            <person name="Mikhailova N."/>
            <person name="Huntemann M."/>
            <person name="Pati A."/>
            <person name="Chen A."/>
            <person name="Palaniappan K."/>
            <person name="Land M."/>
            <person name="Hauser L."/>
            <person name="Jeffries C.D."/>
            <person name="Rohde M."/>
            <person name="Spring S."/>
            <person name="Gronow S."/>
            <person name="Detter J.C."/>
            <person name="Bristow J."/>
            <person name="Eisen J.A."/>
            <person name="Markowitz V."/>
            <person name="Hugenholtz P."/>
            <person name="Kyrpides N.C."/>
            <person name="Woyke T."/>
            <person name="Klenk H.P."/>
        </authorList>
    </citation>
    <scope>NUCLEOTIDE SEQUENCE</scope>
    <source>
        <strain evidence="2">ATCC 51460 / DSM 7334 / H1</strain>
    </source>
</reference>
<dbReference type="InterPro" id="IPR038636">
    <property type="entry name" value="Wzi_sf"/>
</dbReference>
<dbReference type="STRING" id="744872.Spica_1255"/>
<dbReference type="eggNOG" id="ENOG50348TB">
    <property type="taxonomic scope" value="Bacteria"/>
</dbReference>
<dbReference type="AlphaFoldDB" id="F8F1R7"/>
<proteinExistence type="predicted"/>
<evidence type="ECO:0008006" key="3">
    <source>
        <dbReference type="Google" id="ProtNLM"/>
    </source>
</evidence>
<dbReference type="EMBL" id="CP002868">
    <property type="protein sequence ID" value="AEJ19401.1"/>
    <property type="molecule type" value="Genomic_DNA"/>
</dbReference>
<keyword evidence="2" id="KW-1185">Reference proteome</keyword>